<dbReference type="SMART" id="SM00220">
    <property type="entry name" value="S_TKc"/>
    <property type="match status" value="1"/>
</dbReference>
<comment type="caution">
    <text evidence="2">The sequence shown here is derived from an EMBL/GenBank/DDBJ whole genome shotgun (WGS) entry which is preliminary data.</text>
</comment>
<dbReference type="SUPFAM" id="SSF56112">
    <property type="entry name" value="Protein kinase-like (PK-like)"/>
    <property type="match status" value="1"/>
</dbReference>
<reference evidence="2 3" key="1">
    <citation type="submission" date="2023-01" db="EMBL/GenBank/DDBJ databases">
        <title>Analysis of 21 Apiospora genomes using comparative genomics revels a genus with tremendous synthesis potential of carbohydrate active enzymes and secondary metabolites.</title>
        <authorList>
            <person name="Sorensen T."/>
        </authorList>
    </citation>
    <scope>NUCLEOTIDE SEQUENCE [LARGE SCALE GENOMIC DNA]</scope>
    <source>
        <strain evidence="2 3">CBS 135458</strain>
    </source>
</reference>
<accession>A0ABR1T797</accession>
<dbReference type="Proteomes" id="UP001480595">
    <property type="component" value="Unassembled WGS sequence"/>
</dbReference>
<dbReference type="PROSITE" id="PS50011">
    <property type="entry name" value="PROTEIN_KINASE_DOM"/>
    <property type="match status" value="1"/>
</dbReference>
<sequence>MPPPSFATEAFAQQLSDLVKDSRLDTETLETCIQHVFYETGRTAHERHVCRTEQWVRQSFLGRGAYGTVHLENGEELDYARELEAIAKFSNRNNIMVVNKGPDWFVKIADFSISKRRQQDVTTYHTLQHGTLGFAAPEVFGFASDKKYTFSIDMWSLGAVAYRILTNSIPFPTIADLSAYVFQKKGFPTTMFESCQVSKTAQDFIATLMAPNPQDRLTATTAGQHVWLSGRPSSFIEQNVIRYRHHAL</sequence>
<organism evidence="2 3">
    <name type="scientific">Apiospora phragmitis</name>
    <dbReference type="NCBI Taxonomy" id="2905665"/>
    <lineage>
        <taxon>Eukaryota</taxon>
        <taxon>Fungi</taxon>
        <taxon>Dikarya</taxon>
        <taxon>Ascomycota</taxon>
        <taxon>Pezizomycotina</taxon>
        <taxon>Sordariomycetes</taxon>
        <taxon>Xylariomycetidae</taxon>
        <taxon>Amphisphaeriales</taxon>
        <taxon>Apiosporaceae</taxon>
        <taxon>Apiospora</taxon>
    </lineage>
</organism>
<evidence type="ECO:0000313" key="3">
    <source>
        <dbReference type="Proteomes" id="UP001480595"/>
    </source>
</evidence>
<dbReference type="InterPro" id="IPR000719">
    <property type="entry name" value="Prot_kinase_dom"/>
</dbReference>
<dbReference type="PANTHER" id="PTHR24347">
    <property type="entry name" value="SERINE/THREONINE-PROTEIN KINASE"/>
    <property type="match status" value="1"/>
</dbReference>
<dbReference type="RefSeq" id="XP_066709143.1">
    <property type="nucleotide sequence ID" value="XM_066866014.1"/>
</dbReference>
<evidence type="ECO:0000313" key="2">
    <source>
        <dbReference type="EMBL" id="KAK8041598.1"/>
    </source>
</evidence>
<dbReference type="Gene3D" id="1.10.510.10">
    <property type="entry name" value="Transferase(Phosphotransferase) domain 1"/>
    <property type="match status" value="1"/>
</dbReference>
<dbReference type="EMBL" id="JAQQWL010000015">
    <property type="protein sequence ID" value="KAK8041598.1"/>
    <property type="molecule type" value="Genomic_DNA"/>
</dbReference>
<feature type="domain" description="Protein kinase" evidence="1">
    <location>
        <begin position="1"/>
        <end position="228"/>
    </location>
</feature>
<gene>
    <name evidence="2" type="ORF">PG994_014605</name>
</gene>
<protein>
    <recommendedName>
        <fullName evidence="1">Protein kinase domain-containing protein</fullName>
    </recommendedName>
</protein>
<keyword evidence="3" id="KW-1185">Reference proteome</keyword>
<dbReference type="InterPro" id="IPR011009">
    <property type="entry name" value="Kinase-like_dom_sf"/>
</dbReference>
<dbReference type="Pfam" id="PF00069">
    <property type="entry name" value="Pkinase"/>
    <property type="match status" value="1"/>
</dbReference>
<evidence type="ECO:0000259" key="1">
    <source>
        <dbReference type="PROSITE" id="PS50011"/>
    </source>
</evidence>
<proteinExistence type="predicted"/>
<dbReference type="GeneID" id="92099077"/>
<name>A0ABR1T797_9PEZI</name>